<protein>
    <submittedName>
        <fullName evidence="1">Uncharacterized protein</fullName>
    </submittedName>
</protein>
<sequence>MLHNVKLIKLAGTKRLQPDIKGCSRLVQTFNYSRPLILALKRQVQELI</sequence>
<proteinExistence type="predicted"/>
<reference evidence="1 2" key="1">
    <citation type="submission" date="2017-11" db="EMBL/GenBank/DDBJ databases">
        <title>Complete genome of a free-living desiccation-tolerant cyanobacterium and its photosynthetic adaptation to extreme terrestrial habitat.</title>
        <authorList>
            <person name="Shang J."/>
        </authorList>
    </citation>
    <scope>NUCLEOTIDE SEQUENCE [LARGE SCALE GENOMIC DNA]</scope>
    <source>
        <strain evidence="1 2">CCNUN1</strain>
    </source>
</reference>
<accession>A0A2K8SM15</accession>
<dbReference type="KEGG" id="nfl:COO91_02429"/>
<evidence type="ECO:0000313" key="1">
    <source>
        <dbReference type="EMBL" id="AUB36514.1"/>
    </source>
</evidence>
<dbReference type="Proteomes" id="UP000232003">
    <property type="component" value="Chromosome"/>
</dbReference>
<dbReference type="AlphaFoldDB" id="A0A2K8SM15"/>
<gene>
    <name evidence="1" type="ORF">COO91_02429</name>
</gene>
<keyword evidence="2" id="KW-1185">Reference proteome</keyword>
<dbReference type="EMBL" id="CP024785">
    <property type="protein sequence ID" value="AUB36514.1"/>
    <property type="molecule type" value="Genomic_DNA"/>
</dbReference>
<organism evidence="1 2">
    <name type="scientific">Nostoc flagelliforme CCNUN1</name>
    <dbReference type="NCBI Taxonomy" id="2038116"/>
    <lineage>
        <taxon>Bacteria</taxon>
        <taxon>Bacillati</taxon>
        <taxon>Cyanobacteriota</taxon>
        <taxon>Cyanophyceae</taxon>
        <taxon>Nostocales</taxon>
        <taxon>Nostocaceae</taxon>
        <taxon>Nostoc</taxon>
    </lineage>
</organism>
<name>A0A2K8SM15_9NOSO</name>
<evidence type="ECO:0000313" key="2">
    <source>
        <dbReference type="Proteomes" id="UP000232003"/>
    </source>
</evidence>